<keyword evidence="5 6" id="KW-0472">Membrane</keyword>
<feature type="transmembrane region" description="Helical" evidence="6">
    <location>
        <begin position="264"/>
        <end position="282"/>
    </location>
</feature>
<feature type="domain" description="Type II secretion system protein TadB-like N-terminal" evidence="8">
    <location>
        <begin position="2"/>
        <end position="144"/>
    </location>
</feature>
<evidence type="ECO:0000256" key="4">
    <source>
        <dbReference type="ARBA" id="ARBA00022989"/>
    </source>
</evidence>
<evidence type="ECO:0000256" key="1">
    <source>
        <dbReference type="ARBA" id="ARBA00004651"/>
    </source>
</evidence>
<accession>A0A285ISM3</accession>
<feature type="transmembrane region" description="Helical" evidence="6">
    <location>
        <begin position="294"/>
        <end position="314"/>
    </location>
</feature>
<evidence type="ECO:0000259" key="7">
    <source>
        <dbReference type="Pfam" id="PF00482"/>
    </source>
</evidence>
<reference evidence="9 10" key="1">
    <citation type="submission" date="2017-09" db="EMBL/GenBank/DDBJ databases">
        <authorList>
            <person name="Ehlers B."/>
            <person name="Leendertz F.H."/>
        </authorList>
    </citation>
    <scope>NUCLEOTIDE SEQUENCE [LARGE SCALE GENOMIC DNA]</scope>
    <source>
        <strain evidence="9 10">CGMCC 1.12662</strain>
    </source>
</reference>
<dbReference type="Gene3D" id="1.20.81.30">
    <property type="entry name" value="Type II secretion system (T2SS), domain F"/>
    <property type="match status" value="1"/>
</dbReference>
<dbReference type="PANTHER" id="PTHR35007">
    <property type="entry name" value="INTEGRAL MEMBRANE PROTEIN-RELATED"/>
    <property type="match status" value="1"/>
</dbReference>
<organism evidence="9 10">
    <name type="scientific">Pseudooceanicola antarcticus</name>
    <dbReference type="NCBI Taxonomy" id="1247613"/>
    <lineage>
        <taxon>Bacteria</taxon>
        <taxon>Pseudomonadati</taxon>
        <taxon>Pseudomonadota</taxon>
        <taxon>Alphaproteobacteria</taxon>
        <taxon>Rhodobacterales</taxon>
        <taxon>Paracoccaceae</taxon>
        <taxon>Pseudooceanicola</taxon>
    </lineage>
</organism>
<feature type="domain" description="Type II secretion system protein GspF" evidence="7">
    <location>
        <begin position="156"/>
        <end position="272"/>
    </location>
</feature>
<evidence type="ECO:0000256" key="2">
    <source>
        <dbReference type="ARBA" id="ARBA00022475"/>
    </source>
</evidence>
<keyword evidence="4 6" id="KW-1133">Transmembrane helix</keyword>
<dbReference type="Proteomes" id="UP000231655">
    <property type="component" value="Unassembled WGS sequence"/>
</dbReference>
<evidence type="ECO:0000256" key="6">
    <source>
        <dbReference type="SAM" id="Phobius"/>
    </source>
</evidence>
<proteinExistence type="predicted"/>
<evidence type="ECO:0000313" key="9">
    <source>
        <dbReference type="EMBL" id="SNY51010.1"/>
    </source>
</evidence>
<evidence type="ECO:0000313" key="10">
    <source>
        <dbReference type="Proteomes" id="UP000231655"/>
    </source>
</evidence>
<evidence type="ECO:0000259" key="8">
    <source>
        <dbReference type="Pfam" id="PF19360"/>
    </source>
</evidence>
<dbReference type="GO" id="GO:0005886">
    <property type="term" value="C:plasma membrane"/>
    <property type="evidence" value="ECO:0007669"/>
    <property type="project" value="UniProtKB-SubCell"/>
</dbReference>
<protein>
    <submittedName>
        <fullName evidence="9">Tight adherence protein B</fullName>
    </submittedName>
</protein>
<dbReference type="InterPro" id="IPR042094">
    <property type="entry name" value="T2SS_GspF_sf"/>
</dbReference>
<dbReference type="PANTHER" id="PTHR35007:SF1">
    <property type="entry name" value="PILUS ASSEMBLY PROTEIN"/>
    <property type="match status" value="1"/>
</dbReference>
<evidence type="ECO:0000256" key="3">
    <source>
        <dbReference type="ARBA" id="ARBA00022692"/>
    </source>
</evidence>
<gene>
    <name evidence="9" type="ORF">SAMN06297129_2003</name>
</gene>
<dbReference type="Pfam" id="PF00482">
    <property type="entry name" value="T2SSF"/>
    <property type="match status" value="1"/>
</dbReference>
<keyword evidence="3 6" id="KW-0812">Transmembrane</keyword>
<dbReference type="EMBL" id="OBEA01000003">
    <property type="protein sequence ID" value="SNY51010.1"/>
    <property type="molecule type" value="Genomic_DNA"/>
</dbReference>
<dbReference type="InterPro" id="IPR018076">
    <property type="entry name" value="T2SS_GspF_dom"/>
</dbReference>
<feature type="transmembrane region" description="Helical" evidence="6">
    <location>
        <begin position="12"/>
        <end position="30"/>
    </location>
</feature>
<feature type="transmembrane region" description="Helical" evidence="6">
    <location>
        <begin position="95"/>
        <end position="112"/>
    </location>
</feature>
<dbReference type="Pfam" id="PF19360">
    <property type="entry name" value="TadB_TadC_N"/>
    <property type="match status" value="1"/>
</dbReference>
<comment type="subcellular location">
    <subcellularLocation>
        <location evidence="1">Cell membrane</location>
        <topology evidence="1">Multi-pass membrane protein</topology>
    </subcellularLocation>
</comment>
<dbReference type="AlphaFoldDB" id="A0A285ISM3"/>
<dbReference type="InterPro" id="IPR045824">
    <property type="entry name" value="T2SS_TadB-like_N"/>
</dbReference>
<keyword evidence="2" id="KW-1003">Cell membrane</keyword>
<sequence length="323" mass="35617">MMSIATDPLIYLLIFAGVFGLIEGLYLTFFGKSISLNSKVNRRLEMLEKGSNREEVLEKLRKEMELHMASREIPLYSMLAEKAQKAAIAFSPPQLMGIMAGLSLVAFIGLTIMTETSLAVRAAISVVMGVGAVYMWVNNKANKRISMIEEQLPDAVELMVRSLRVGHPFSSALGIVAKEVQDPLATEFGIVADEAAYGRDMGEALKDMAERIGLQDLRFLAVAVTIQQQSGGNLAEVLAGLAQVIRARFKLFRRVKAITAEAQWSGKFLSAFPLLALIGILMTDPHYYDAVMDHPYFIPCCIAVALFLVVNVIVMRRMVNIQV</sequence>
<evidence type="ECO:0000256" key="5">
    <source>
        <dbReference type="ARBA" id="ARBA00023136"/>
    </source>
</evidence>
<name>A0A285ISM3_9RHOB</name>
<feature type="transmembrane region" description="Helical" evidence="6">
    <location>
        <begin position="118"/>
        <end position="137"/>
    </location>
</feature>